<evidence type="ECO:0000313" key="3">
    <source>
        <dbReference type="Proteomes" id="UP000011713"/>
    </source>
</evidence>
<dbReference type="AlphaFoldDB" id="M4B6G8"/>
<name>M4B6G8_HYAAE</name>
<accession>M4B6G8</accession>
<proteinExistence type="predicted"/>
<evidence type="ECO:0000256" key="1">
    <source>
        <dbReference type="SAM" id="MobiDB-lite"/>
    </source>
</evidence>
<dbReference type="EMBL" id="JH598543">
    <property type="status" value="NOT_ANNOTATED_CDS"/>
    <property type="molecule type" value="Genomic_DNA"/>
</dbReference>
<reference evidence="2" key="2">
    <citation type="submission" date="2015-06" db="UniProtKB">
        <authorList>
            <consortium name="EnsemblProtists"/>
        </authorList>
    </citation>
    <scope>IDENTIFICATION</scope>
    <source>
        <strain evidence="2">Emoy2</strain>
    </source>
</reference>
<dbReference type="HOGENOM" id="CLU_2547439_0_0_1"/>
<dbReference type="Proteomes" id="UP000011713">
    <property type="component" value="Unassembled WGS sequence"/>
</dbReference>
<evidence type="ECO:0000313" key="2">
    <source>
        <dbReference type="EnsemblProtists" id="HpaP801869"/>
    </source>
</evidence>
<sequence>MKAKSPLLGSEHHAPRTKKPTLALKPPPEQPWLTKPLREFNNPWVNRQRIPAPKRINTGRFSVLSGIDIPNVTESNRCMILYV</sequence>
<organism evidence="2 3">
    <name type="scientific">Hyaloperonospora arabidopsidis (strain Emoy2)</name>
    <name type="common">Downy mildew agent</name>
    <name type="synonym">Peronospora arabidopsidis</name>
    <dbReference type="NCBI Taxonomy" id="559515"/>
    <lineage>
        <taxon>Eukaryota</taxon>
        <taxon>Sar</taxon>
        <taxon>Stramenopiles</taxon>
        <taxon>Oomycota</taxon>
        <taxon>Peronosporomycetes</taxon>
        <taxon>Peronosporales</taxon>
        <taxon>Peronosporaceae</taxon>
        <taxon>Hyaloperonospora</taxon>
    </lineage>
</organism>
<protein>
    <submittedName>
        <fullName evidence="2">Uncharacterized protein</fullName>
    </submittedName>
</protein>
<keyword evidence="3" id="KW-1185">Reference proteome</keyword>
<dbReference type="EnsemblProtists" id="HpaT801869">
    <property type="protein sequence ID" value="HpaP801869"/>
    <property type="gene ID" value="HpaG801869"/>
</dbReference>
<feature type="region of interest" description="Disordered" evidence="1">
    <location>
        <begin position="1"/>
        <end position="36"/>
    </location>
</feature>
<reference evidence="3" key="1">
    <citation type="journal article" date="2010" name="Science">
        <title>Signatures of adaptation to obligate biotrophy in the Hyaloperonospora arabidopsidis genome.</title>
        <authorList>
            <person name="Baxter L."/>
            <person name="Tripathy S."/>
            <person name="Ishaque N."/>
            <person name="Boot N."/>
            <person name="Cabral A."/>
            <person name="Kemen E."/>
            <person name="Thines M."/>
            <person name="Ah-Fong A."/>
            <person name="Anderson R."/>
            <person name="Badejoko W."/>
            <person name="Bittner-Eddy P."/>
            <person name="Boore J.L."/>
            <person name="Chibucos M.C."/>
            <person name="Coates M."/>
            <person name="Dehal P."/>
            <person name="Delehaunty K."/>
            <person name="Dong S."/>
            <person name="Downton P."/>
            <person name="Dumas B."/>
            <person name="Fabro G."/>
            <person name="Fronick C."/>
            <person name="Fuerstenberg S.I."/>
            <person name="Fulton L."/>
            <person name="Gaulin E."/>
            <person name="Govers F."/>
            <person name="Hughes L."/>
            <person name="Humphray S."/>
            <person name="Jiang R.H."/>
            <person name="Judelson H."/>
            <person name="Kamoun S."/>
            <person name="Kyung K."/>
            <person name="Meijer H."/>
            <person name="Minx P."/>
            <person name="Morris P."/>
            <person name="Nelson J."/>
            <person name="Phuntumart V."/>
            <person name="Qutob D."/>
            <person name="Rehmany A."/>
            <person name="Rougon-Cardoso A."/>
            <person name="Ryden P."/>
            <person name="Torto-Alalibo T."/>
            <person name="Studholme D."/>
            <person name="Wang Y."/>
            <person name="Win J."/>
            <person name="Wood J."/>
            <person name="Clifton S.W."/>
            <person name="Rogers J."/>
            <person name="Van den Ackerveken G."/>
            <person name="Jones J.D."/>
            <person name="McDowell J.M."/>
            <person name="Beynon J."/>
            <person name="Tyler B.M."/>
        </authorList>
    </citation>
    <scope>NUCLEOTIDE SEQUENCE [LARGE SCALE GENOMIC DNA]</scope>
    <source>
        <strain evidence="3">Emoy2</strain>
    </source>
</reference>
<dbReference type="InParanoid" id="M4B6G8"/>
<dbReference type="VEuPathDB" id="FungiDB:HpaG801869"/>